<keyword evidence="11" id="KW-0645">Protease</keyword>
<dbReference type="EC" id="3.4.16.4" evidence="6"/>
<comment type="similarity">
    <text evidence="4">In the C-terminal section; belongs to the transpeptidase family.</text>
</comment>
<evidence type="ECO:0000256" key="28">
    <source>
        <dbReference type="SAM" id="MobiDB-lite"/>
    </source>
</evidence>
<evidence type="ECO:0000256" key="8">
    <source>
        <dbReference type="ARBA" id="ARBA00022475"/>
    </source>
</evidence>
<dbReference type="OrthoDB" id="9766909at2"/>
<evidence type="ECO:0000256" key="4">
    <source>
        <dbReference type="ARBA" id="ARBA00007090"/>
    </source>
</evidence>
<comment type="catalytic activity">
    <reaction evidence="24">
        <text>Preferential cleavage: (Ac)2-L-Lys-D-Ala-|-D-Ala. Also transpeptidation of peptidyl-alanyl moieties that are N-acyl substituents of D-alanine.</text>
        <dbReference type="EC" id="3.4.16.4"/>
    </reaction>
</comment>
<protein>
    <recommendedName>
        <fullName evidence="7">Penicillin-binding protein 1A</fullName>
        <ecNumber evidence="25">2.4.99.28</ecNumber>
        <ecNumber evidence="6">3.4.16.4</ecNumber>
    </recommendedName>
</protein>
<comment type="subcellular location">
    <subcellularLocation>
        <location evidence="2">Cell inner membrane</location>
        <topology evidence="2">Single-pass type II membrane protein</topology>
    </subcellularLocation>
</comment>
<evidence type="ECO:0000256" key="15">
    <source>
        <dbReference type="ARBA" id="ARBA00022801"/>
    </source>
</evidence>
<evidence type="ECO:0000256" key="23">
    <source>
        <dbReference type="ARBA" id="ARBA00023316"/>
    </source>
</evidence>
<dbReference type="GO" id="GO:0005886">
    <property type="term" value="C:plasma membrane"/>
    <property type="evidence" value="ECO:0007669"/>
    <property type="project" value="UniProtKB-SubCell"/>
</dbReference>
<keyword evidence="10" id="KW-0121">Carboxypeptidase</keyword>
<comment type="similarity">
    <text evidence="5">In the N-terminal section; belongs to the glycosyltransferase 51 family.</text>
</comment>
<keyword evidence="23" id="KW-0961">Cell wall biogenesis/degradation</keyword>
<dbReference type="NCBIfam" id="TIGR02074">
    <property type="entry name" value="PBP_1a_fam"/>
    <property type="match status" value="1"/>
</dbReference>
<dbReference type="GO" id="GO:0006508">
    <property type="term" value="P:proteolysis"/>
    <property type="evidence" value="ECO:0007669"/>
    <property type="project" value="UniProtKB-KW"/>
</dbReference>
<dbReference type="PANTHER" id="PTHR32282">
    <property type="entry name" value="BINDING PROTEIN TRANSPEPTIDASE, PUTATIVE-RELATED"/>
    <property type="match status" value="1"/>
</dbReference>
<dbReference type="STRING" id="265719.SAMN04488509_11438"/>
<evidence type="ECO:0000256" key="26">
    <source>
        <dbReference type="ARBA" id="ARBA00049902"/>
    </source>
</evidence>
<evidence type="ECO:0000256" key="1">
    <source>
        <dbReference type="ARBA" id="ARBA00002624"/>
    </source>
</evidence>
<evidence type="ECO:0000256" key="12">
    <source>
        <dbReference type="ARBA" id="ARBA00022676"/>
    </source>
</evidence>
<dbReference type="InterPro" id="IPR023346">
    <property type="entry name" value="Lysozyme-like_dom_sf"/>
</dbReference>
<dbReference type="GO" id="GO:0008955">
    <property type="term" value="F:peptidoglycan glycosyltransferase activity"/>
    <property type="evidence" value="ECO:0007669"/>
    <property type="project" value="UniProtKB-EC"/>
</dbReference>
<evidence type="ECO:0000256" key="29">
    <source>
        <dbReference type="SAM" id="Phobius"/>
    </source>
</evidence>
<feature type="domain" description="Glycosyl transferase family 51" evidence="31">
    <location>
        <begin position="59"/>
        <end position="235"/>
    </location>
</feature>
<dbReference type="GO" id="GO:0046677">
    <property type="term" value="P:response to antibiotic"/>
    <property type="evidence" value="ECO:0007669"/>
    <property type="project" value="UniProtKB-KW"/>
</dbReference>
<keyword evidence="21" id="KW-0046">Antibiotic resistance</keyword>
<evidence type="ECO:0000256" key="21">
    <source>
        <dbReference type="ARBA" id="ARBA00023251"/>
    </source>
</evidence>
<evidence type="ECO:0000256" key="9">
    <source>
        <dbReference type="ARBA" id="ARBA00022519"/>
    </source>
</evidence>
<evidence type="ECO:0000259" key="32">
    <source>
        <dbReference type="Pfam" id="PF17092"/>
    </source>
</evidence>
<dbReference type="AlphaFoldDB" id="A0A1G6ZJC2"/>
<dbReference type="InterPro" id="IPR036950">
    <property type="entry name" value="PBP_transglycosylase"/>
</dbReference>
<dbReference type="InterPro" id="IPR050396">
    <property type="entry name" value="Glycosyltr_51/Transpeptidase"/>
</dbReference>
<evidence type="ECO:0000256" key="17">
    <source>
        <dbReference type="ARBA" id="ARBA00022968"/>
    </source>
</evidence>
<evidence type="ECO:0000256" key="5">
    <source>
        <dbReference type="ARBA" id="ARBA00007739"/>
    </source>
</evidence>
<keyword evidence="15" id="KW-0378">Hydrolase</keyword>
<evidence type="ECO:0000256" key="6">
    <source>
        <dbReference type="ARBA" id="ARBA00012448"/>
    </source>
</evidence>
<evidence type="ECO:0000256" key="18">
    <source>
        <dbReference type="ARBA" id="ARBA00022984"/>
    </source>
</evidence>
<evidence type="ECO:0000256" key="2">
    <source>
        <dbReference type="ARBA" id="ARBA00004249"/>
    </source>
</evidence>
<evidence type="ECO:0000256" key="13">
    <source>
        <dbReference type="ARBA" id="ARBA00022679"/>
    </source>
</evidence>
<keyword evidence="16" id="KW-0133">Cell shape</keyword>
<evidence type="ECO:0000313" key="34">
    <source>
        <dbReference type="Proteomes" id="UP000199603"/>
    </source>
</evidence>
<keyword evidence="22" id="KW-0511">Multifunctional enzyme</keyword>
<dbReference type="GO" id="GO:0009252">
    <property type="term" value="P:peptidoglycan biosynthetic process"/>
    <property type="evidence" value="ECO:0007669"/>
    <property type="project" value="UniProtKB-UniPathway"/>
</dbReference>
<dbReference type="Pfam" id="PF17092">
    <property type="entry name" value="PCB_OB"/>
    <property type="match status" value="1"/>
</dbReference>
<dbReference type="SUPFAM" id="SSF53955">
    <property type="entry name" value="Lysozyme-like"/>
    <property type="match status" value="1"/>
</dbReference>
<evidence type="ECO:0000256" key="14">
    <source>
        <dbReference type="ARBA" id="ARBA00022692"/>
    </source>
</evidence>
<dbReference type="GO" id="GO:0071555">
    <property type="term" value="P:cell wall organization"/>
    <property type="evidence" value="ECO:0007669"/>
    <property type="project" value="UniProtKB-KW"/>
</dbReference>
<gene>
    <name evidence="33" type="ORF">SAMN04488509_11438</name>
</gene>
<keyword evidence="13" id="KW-0808">Transferase</keyword>
<evidence type="ECO:0000259" key="30">
    <source>
        <dbReference type="Pfam" id="PF00905"/>
    </source>
</evidence>
<dbReference type="Gene3D" id="1.10.3810.10">
    <property type="entry name" value="Biosynthetic peptidoglycan transglycosylase-like"/>
    <property type="match status" value="1"/>
</dbReference>
<keyword evidence="14 29" id="KW-0812">Transmembrane</keyword>
<dbReference type="EMBL" id="FNAG01000014">
    <property type="protein sequence ID" value="SDE02718.1"/>
    <property type="molecule type" value="Genomic_DNA"/>
</dbReference>
<evidence type="ECO:0000259" key="31">
    <source>
        <dbReference type="Pfam" id="PF00912"/>
    </source>
</evidence>
<keyword evidence="8" id="KW-1003">Cell membrane</keyword>
<dbReference type="Proteomes" id="UP000199603">
    <property type="component" value="Unassembled WGS sequence"/>
</dbReference>
<evidence type="ECO:0000256" key="7">
    <source>
        <dbReference type="ARBA" id="ARBA00018638"/>
    </source>
</evidence>
<dbReference type="GO" id="GO:0030288">
    <property type="term" value="C:outer membrane-bounded periplasmic space"/>
    <property type="evidence" value="ECO:0007669"/>
    <property type="project" value="TreeGrafter"/>
</dbReference>
<evidence type="ECO:0000313" key="33">
    <source>
        <dbReference type="EMBL" id="SDE02718.1"/>
    </source>
</evidence>
<name>A0A1G6ZJC2_9GAMM</name>
<feature type="domain" description="Penicillin-binding protein OB-like" evidence="32">
    <location>
        <begin position="321"/>
        <end position="428"/>
    </location>
</feature>
<keyword evidence="9" id="KW-0997">Cell inner membrane</keyword>
<comment type="function">
    <text evidence="1">Cell wall formation. Synthesis of cross-linked peptidoglycan from the lipid intermediates. The enzyme has a penicillin-insensitive transglycosylase N-terminal domain (formation of linear glycan strands) and a penicillin-sensitive transpeptidase C-terminal domain (cross-linking of the peptide subunits).</text>
</comment>
<evidence type="ECO:0000256" key="19">
    <source>
        <dbReference type="ARBA" id="ARBA00022989"/>
    </source>
</evidence>
<dbReference type="UniPathway" id="UPA00219"/>
<evidence type="ECO:0000256" key="20">
    <source>
        <dbReference type="ARBA" id="ARBA00023136"/>
    </source>
</evidence>
<dbReference type="GO" id="GO:0009002">
    <property type="term" value="F:serine-type D-Ala-D-Ala carboxypeptidase activity"/>
    <property type="evidence" value="ECO:0007669"/>
    <property type="project" value="UniProtKB-EC"/>
</dbReference>
<feature type="domain" description="Penicillin-binding protein transpeptidase" evidence="30">
    <location>
        <begin position="434"/>
        <end position="723"/>
    </location>
</feature>
<dbReference type="Gene3D" id="3.40.710.10">
    <property type="entry name" value="DD-peptidase/beta-lactamase superfamily"/>
    <property type="match status" value="2"/>
</dbReference>
<comment type="catalytic activity">
    <reaction evidence="26">
        <text>[GlcNAc-(1-&gt;4)-Mur2Ac(oyl-L-Ala-gamma-D-Glu-L-Lys-D-Ala-D-Ala)](n)-di-trans,octa-cis-undecaprenyl diphosphate + beta-D-GlcNAc-(1-&gt;4)-Mur2Ac(oyl-L-Ala-gamma-D-Glu-L-Lys-D-Ala-D-Ala)-di-trans,octa-cis-undecaprenyl diphosphate = [GlcNAc-(1-&gt;4)-Mur2Ac(oyl-L-Ala-gamma-D-Glu-L-Lys-D-Ala-D-Ala)](n+1)-di-trans,octa-cis-undecaprenyl diphosphate + di-trans,octa-cis-undecaprenyl diphosphate + H(+)</text>
        <dbReference type="Rhea" id="RHEA:23708"/>
        <dbReference type="Rhea" id="RHEA-COMP:9602"/>
        <dbReference type="Rhea" id="RHEA-COMP:9603"/>
        <dbReference type="ChEBI" id="CHEBI:15378"/>
        <dbReference type="ChEBI" id="CHEBI:58405"/>
        <dbReference type="ChEBI" id="CHEBI:60033"/>
        <dbReference type="ChEBI" id="CHEBI:78435"/>
        <dbReference type="EC" id="2.4.99.28"/>
    </reaction>
</comment>
<feature type="transmembrane region" description="Helical" evidence="29">
    <location>
        <begin position="7"/>
        <end position="33"/>
    </location>
</feature>
<comment type="pathway">
    <text evidence="3">Cell wall biogenesis; peptidoglycan biosynthesis.</text>
</comment>
<feature type="region of interest" description="Disordered" evidence="28">
    <location>
        <begin position="626"/>
        <end position="659"/>
    </location>
</feature>
<evidence type="ECO:0000256" key="22">
    <source>
        <dbReference type="ARBA" id="ARBA00023268"/>
    </source>
</evidence>
<dbReference type="GO" id="GO:0008360">
    <property type="term" value="P:regulation of cell shape"/>
    <property type="evidence" value="ECO:0007669"/>
    <property type="project" value="UniProtKB-KW"/>
</dbReference>
<keyword evidence="17" id="KW-0735">Signal-anchor</keyword>
<accession>A0A1G6ZJC2</accession>
<evidence type="ECO:0000256" key="24">
    <source>
        <dbReference type="ARBA" id="ARBA00034000"/>
    </source>
</evidence>
<dbReference type="PANTHER" id="PTHR32282:SF27">
    <property type="entry name" value="PENICILLIN-BINDING PROTEIN 1A"/>
    <property type="match status" value="1"/>
</dbReference>
<dbReference type="FunFam" id="1.10.3810.10:FF:000003">
    <property type="entry name" value="Penicillin-binding protein 1a"/>
    <property type="match status" value="1"/>
</dbReference>
<evidence type="ECO:0000256" key="10">
    <source>
        <dbReference type="ARBA" id="ARBA00022645"/>
    </source>
</evidence>
<dbReference type="InterPro" id="IPR031376">
    <property type="entry name" value="PCB_OB"/>
</dbReference>
<keyword evidence="20 29" id="KW-0472">Membrane</keyword>
<evidence type="ECO:0000256" key="3">
    <source>
        <dbReference type="ARBA" id="ARBA00004752"/>
    </source>
</evidence>
<dbReference type="InterPro" id="IPR001460">
    <property type="entry name" value="PCN-bd_Tpept"/>
</dbReference>
<reference evidence="33 34" key="1">
    <citation type="submission" date="2016-10" db="EMBL/GenBank/DDBJ databases">
        <authorList>
            <person name="de Groot N.N."/>
        </authorList>
    </citation>
    <scope>NUCLEOTIDE SEQUENCE [LARGE SCALE GENOMIC DNA]</scope>
    <source>
        <strain evidence="33 34">DSM 16957</strain>
    </source>
</reference>
<keyword evidence="12" id="KW-0328">Glycosyltransferase</keyword>
<dbReference type="InterPro" id="IPR001264">
    <property type="entry name" value="Glyco_trans_51"/>
</dbReference>
<comment type="pathway">
    <text evidence="27">Glycan biosynthesis.</text>
</comment>
<evidence type="ECO:0000256" key="27">
    <source>
        <dbReference type="ARBA" id="ARBA00060592"/>
    </source>
</evidence>
<dbReference type="Pfam" id="PF00905">
    <property type="entry name" value="Transpeptidase"/>
    <property type="match status" value="1"/>
</dbReference>
<dbReference type="SUPFAM" id="SSF56601">
    <property type="entry name" value="beta-lactamase/transpeptidase-like"/>
    <property type="match status" value="1"/>
</dbReference>
<keyword evidence="18" id="KW-0573">Peptidoglycan synthesis</keyword>
<evidence type="ECO:0000256" key="16">
    <source>
        <dbReference type="ARBA" id="ARBA00022960"/>
    </source>
</evidence>
<dbReference type="GO" id="GO:0008658">
    <property type="term" value="F:penicillin binding"/>
    <property type="evidence" value="ECO:0007669"/>
    <property type="project" value="InterPro"/>
</dbReference>
<dbReference type="RefSeq" id="WP_091245084.1">
    <property type="nucleotide sequence ID" value="NZ_FNAG01000014.1"/>
</dbReference>
<dbReference type="EC" id="2.4.99.28" evidence="25"/>
<keyword evidence="19 29" id="KW-1133">Transmembrane helix</keyword>
<organism evidence="33 34">
    <name type="scientific">Aquimonas voraii</name>
    <dbReference type="NCBI Taxonomy" id="265719"/>
    <lineage>
        <taxon>Bacteria</taxon>
        <taxon>Pseudomonadati</taxon>
        <taxon>Pseudomonadota</taxon>
        <taxon>Gammaproteobacteria</taxon>
        <taxon>Lysobacterales</taxon>
        <taxon>Lysobacteraceae</taxon>
        <taxon>Aquimonas</taxon>
    </lineage>
</organism>
<dbReference type="InterPro" id="IPR012338">
    <property type="entry name" value="Beta-lactam/transpept-like"/>
</dbReference>
<evidence type="ECO:0000256" key="25">
    <source>
        <dbReference type="ARBA" id="ARBA00044770"/>
    </source>
</evidence>
<evidence type="ECO:0000256" key="11">
    <source>
        <dbReference type="ARBA" id="ARBA00022670"/>
    </source>
</evidence>
<sequence>MRLFRRLLRWALVAGLLSAAIGLGALGVAWWLIAPTLPDVQVLREVRMQVPLSVYSADGKLMAVFGEARRKPVAVADIPDRVKQAVIAIEDARFYEHPGIDWRGISRAVWLLATSDMERVPGGSTITQQVAKMFFLSPEYSYTRKLTEIFLALKMERELSKDEILELYLNKSFFGNRAYGIAAASEFYYGKSLADLALHEAAMLAGIPKFPSSGNPLANPERARVRRDYILQRMHEVGFISEAELLEAQAMPDTARPNEPAIELEAPYVAEIARVDAIARFGEDAMSDGHRVFTTLHSAGQAAASRGLRQALLDYDRRHGWRGVESRVELPANATPQQLQRLLKDFPTISGLVAGLVLESSTERAQLLLRDGQLVELALVQVEWARPFIDEDRRGPAPRTVDAVLAPGDVVRLELDAEGVYQLSQLPRAQAALAAVDAETGAVRALAGGFSFALNKFNRATQAQRQPGSSFKPFVYAAAFERGYGPGSIVLDAPVVFRQHDGTTWRPQNDNATFAGPMRLREAMVTSRNLVSVRLLDAIGASFARRYIQGFGFSAESLPENLSLALGTSSVPPLAMARGYTLFENGGYLVEPYFVERIEDRNGTVVFQANPARACRECPERLREELASGSDTGFDLGPAQPATATEPPAPDTGSATSDPVAAEAGEIVLAPRRIDPRTAYLVNSLLRDVVRRGTGRNALVLNRSDIGGKTGSTNDHRDAWFVGVGGGQAVAAWVGMDDFASLGRGEFGARAALPIWIEYMRGALEGVPESQLPLPSGIATVTIDPVTGALLPPGTPGALPELIRVEDIARLQRSEPTDQRTLDARESFDIF</sequence>
<dbReference type="Pfam" id="PF00912">
    <property type="entry name" value="Transgly"/>
    <property type="match status" value="1"/>
</dbReference>
<keyword evidence="34" id="KW-1185">Reference proteome</keyword>
<proteinExistence type="inferred from homology"/>